<reference evidence="5" key="1">
    <citation type="submission" date="2025-08" db="UniProtKB">
        <authorList>
            <consortium name="Ensembl"/>
        </authorList>
    </citation>
    <scope>IDENTIFICATION</scope>
</reference>
<evidence type="ECO:0000256" key="3">
    <source>
        <dbReference type="PROSITE-ProRule" id="PRU01005"/>
    </source>
</evidence>
<dbReference type="SMART" id="SM00198">
    <property type="entry name" value="SCP"/>
    <property type="match status" value="1"/>
</dbReference>
<feature type="disulfide bond" evidence="3">
    <location>
        <begin position="210"/>
        <end position="223"/>
    </location>
</feature>
<evidence type="ECO:0000256" key="2">
    <source>
        <dbReference type="ARBA" id="ARBA00023157"/>
    </source>
</evidence>
<feature type="domain" description="ShKT" evidence="4">
    <location>
        <begin position="192"/>
        <end position="225"/>
    </location>
</feature>
<keyword evidence="6" id="KW-1185">Reference proteome</keyword>
<evidence type="ECO:0000313" key="6">
    <source>
        <dbReference type="Proteomes" id="UP000694421"/>
    </source>
</evidence>
<dbReference type="SUPFAM" id="SSF57546">
    <property type="entry name" value="Crisp domain-like"/>
    <property type="match status" value="1"/>
</dbReference>
<comment type="similarity">
    <text evidence="1">Belongs to the CRISP family.</text>
</comment>
<dbReference type="PROSITE" id="PS51670">
    <property type="entry name" value="SHKT"/>
    <property type="match status" value="1"/>
</dbReference>
<dbReference type="Gene3D" id="3.40.33.10">
    <property type="entry name" value="CAP"/>
    <property type="match status" value="1"/>
</dbReference>
<dbReference type="Ensembl" id="ENSSMRT00000008807.1">
    <property type="protein sequence ID" value="ENSSMRP00000007532.1"/>
    <property type="gene ID" value="ENSSMRG00000006037.1"/>
</dbReference>
<proteinExistence type="inferred from homology"/>
<dbReference type="InterPro" id="IPR035940">
    <property type="entry name" value="CAP_sf"/>
</dbReference>
<evidence type="ECO:0000259" key="4">
    <source>
        <dbReference type="PROSITE" id="PS51670"/>
    </source>
</evidence>
<dbReference type="SUPFAM" id="SSF55797">
    <property type="entry name" value="PR-1-like"/>
    <property type="match status" value="1"/>
</dbReference>
<reference evidence="5" key="2">
    <citation type="submission" date="2025-09" db="UniProtKB">
        <authorList>
            <consortium name="Ensembl"/>
        </authorList>
    </citation>
    <scope>IDENTIFICATION</scope>
</reference>
<protein>
    <recommendedName>
        <fullName evidence="4">ShKT domain-containing protein</fullName>
    </recommendedName>
</protein>
<keyword evidence="2 3" id="KW-1015">Disulfide bond</keyword>
<dbReference type="GeneTree" id="ENSGT00940000162362"/>
<evidence type="ECO:0000256" key="1">
    <source>
        <dbReference type="ARBA" id="ARBA00009923"/>
    </source>
</evidence>
<dbReference type="Pfam" id="PF08562">
    <property type="entry name" value="Crisp"/>
    <property type="match status" value="1"/>
</dbReference>
<feature type="disulfide bond" evidence="3">
    <location>
        <begin position="201"/>
        <end position="219"/>
    </location>
</feature>
<dbReference type="Proteomes" id="UP000694421">
    <property type="component" value="Unplaced"/>
</dbReference>
<organism evidence="5 6">
    <name type="scientific">Salvator merianae</name>
    <name type="common">Argentine black and white tegu</name>
    <name type="synonym">Tupinambis merianae</name>
    <dbReference type="NCBI Taxonomy" id="96440"/>
    <lineage>
        <taxon>Eukaryota</taxon>
        <taxon>Metazoa</taxon>
        <taxon>Chordata</taxon>
        <taxon>Craniata</taxon>
        <taxon>Vertebrata</taxon>
        <taxon>Euteleostomi</taxon>
        <taxon>Lepidosauria</taxon>
        <taxon>Squamata</taxon>
        <taxon>Bifurcata</taxon>
        <taxon>Unidentata</taxon>
        <taxon>Episquamata</taxon>
        <taxon>Laterata</taxon>
        <taxon>Teiioidea</taxon>
        <taxon>Teiidae</taxon>
        <taxon>Salvator</taxon>
    </lineage>
</organism>
<dbReference type="Gene3D" id="1.10.10.740">
    <property type="entry name" value="Crisp domain"/>
    <property type="match status" value="1"/>
</dbReference>
<dbReference type="AlphaFoldDB" id="A0A8D0BKP5"/>
<accession>A0A8D0BKP5</accession>
<dbReference type="InterPro" id="IPR013871">
    <property type="entry name" value="Cysteine_rich_secretory"/>
</dbReference>
<sequence>RMASLVCSHTPQPLRTRFVPSYSLRNQGLVTKLISSDFIANISVELQKEILDQHNAIRRAVKPTASNMLKMEGGLKWDCSVENTLNYMVCGENIMFSTFPSSWSDVIEAWRNKSSNFKYGIGQIDPKKDSYSYNKIGCAQAYCPEKEFSFFYVCQYCPRGRVTDQMQIPYKEGPPCGDCHNSCEDKLCTNPCLYVNRRKNCRTLISVFSCKNNYFKHLCQATCNCRTGIQ</sequence>
<dbReference type="InterPro" id="IPR042076">
    <property type="entry name" value="Crisp-like_dom"/>
</dbReference>
<dbReference type="FunFam" id="1.10.10.740:FF:000001">
    <property type="entry name" value="Cysteine-rich secretory protein 2"/>
    <property type="match status" value="1"/>
</dbReference>
<evidence type="ECO:0000313" key="5">
    <source>
        <dbReference type="Ensembl" id="ENSSMRP00000007532.1"/>
    </source>
</evidence>
<dbReference type="InterPro" id="IPR003582">
    <property type="entry name" value="ShKT_dom"/>
</dbReference>
<name>A0A8D0BKP5_SALMN</name>
<comment type="caution">
    <text evidence="3">Lacks conserved residue(s) required for the propagation of feature annotation.</text>
</comment>
<dbReference type="InterPro" id="IPR014044">
    <property type="entry name" value="CAP_dom"/>
</dbReference>